<feature type="signal peptide" evidence="1">
    <location>
        <begin position="1"/>
        <end position="30"/>
    </location>
</feature>
<comment type="caution">
    <text evidence="2">The sequence shown here is derived from an EMBL/GenBank/DDBJ whole genome shotgun (WGS) entry which is preliminary data.</text>
</comment>
<dbReference type="RefSeq" id="WP_145782687.1">
    <property type="nucleotide sequence ID" value="NZ_JBEZJB010000061.1"/>
</dbReference>
<dbReference type="OrthoDB" id="3386540at2"/>
<dbReference type="AlphaFoldDB" id="A0A561W407"/>
<protein>
    <recommendedName>
        <fullName evidence="4">Secreted protein</fullName>
    </recommendedName>
</protein>
<sequence length="170" mass="18435">MRISRTATRLLAVPLVVCALGLIGASPAQAAVQRTDRFSITEQHFDFGDGDLGNISGDPKADGRLEWDLVNGTWAPRLLGRIYINNASGECVRVQMVVTYQNGVVVTYTDNASDFCAPNGRTWYSEVDFSPVSSTYVANVVIRLQSAPAGGWSFATEGASAPYFAPWWLP</sequence>
<proteinExistence type="predicted"/>
<name>A0A561W407_9ACTN</name>
<gene>
    <name evidence="2" type="ORF">FHU34_113934</name>
</gene>
<accession>A0A561W407</accession>
<evidence type="ECO:0000313" key="3">
    <source>
        <dbReference type="Proteomes" id="UP000317685"/>
    </source>
</evidence>
<evidence type="ECO:0000256" key="1">
    <source>
        <dbReference type="SAM" id="SignalP"/>
    </source>
</evidence>
<keyword evidence="3" id="KW-1185">Reference proteome</keyword>
<feature type="chain" id="PRO_5022172853" description="Secreted protein" evidence="1">
    <location>
        <begin position="31"/>
        <end position="170"/>
    </location>
</feature>
<dbReference type="GeneID" id="300129464"/>
<organism evidence="2 3">
    <name type="scientific">Micromonospora taraxaci</name>
    <dbReference type="NCBI Taxonomy" id="1316803"/>
    <lineage>
        <taxon>Bacteria</taxon>
        <taxon>Bacillati</taxon>
        <taxon>Actinomycetota</taxon>
        <taxon>Actinomycetes</taxon>
        <taxon>Micromonosporales</taxon>
        <taxon>Micromonosporaceae</taxon>
        <taxon>Micromonospora</taxon>
    </lineage>
</organism>
<dbReference type="EMBL" id="VIWZ01000001">
    <property type="protein sequence ID" value="TWG18587.1"/>
    <property type="molecule type" value="Genomic_DNA"/>
</dbReference>
<evidence type="ECO:0000313" key="2">
    <source>
        <dbReference type="EMBL" id="TWG18587.1"/>
    </source>
</evidence>
<evidence type="ECO:0008006" key="4">
    <source>
        <dbReference type="Google" id="ProtNLM"/>
    </source>
</evidence>
<keyword evidence="1" id="KW-0732">Signal</keyword>
<reference evidence="2 3" key="1">
    <citation type="submission" date="2019-06" db="EMBL/GenBank/DDBJ databases">
        <title>Sequencing the genomes of 1000 actinobacteria strains.</title>
        <authorList>
            <person name="Klenk H.-P."/>
        </authorList>
    </citation>
    <scope>NUCLEOTIDE SEQUENCE [LARGE SCALE GENOMIC DNA]</scope>
    <source>
        <strain evidence="2 3">DSM 45885</strain>
    </source>
</reference>
<dbReference type="Proteomes" id="UP000317685">
    <property type="component" value="Unassembled WGS sequence"/>
</dbReference>